<evidence type="ECO:0000313" key="10">
    <source>
        <dbReference type="EMBL" id="CAB4196578.1"/>
    </source>
</evidence>
<evidence type="ECO:0000259" key="8">
    <source>
        <dbReference type="PROSITE" id="PS50280"/>
    </source>
</evidence>
<keyword evidence="5" id="KW-0949">S-adenosyl-L-methionine</keyword>
<dbReference type="SMART" id="SM00317">
    <property type="entry name" value="SET"/>
    <property type="match status" value="1"/>
</dbReference>
<dbReference type="InterPro" id="IPR003616">
    <property type="entry name" value="Post-SET_dom"/>
</dbReference>
<dbReference type="Pfam" id="PF00856">
    <property type="entry name" value="SET"/>
    <property type="match status" value="1"/>
</dbReference>
<keyword evidence="2" id="KW-0158">Chromosome</keyword>
<dbReference type="InterPro" id="IPR001214">
    <property type="entry name" value="SET_dom"/>
</dbReference>
<evidence type="ECO:0000256" key="4">
    <source>
        <dbReference type="ARBA" id="ARBA00022679"/>
    </source>
</evidence>
<dbReference type="PROSITE" id="PS50868">
    <property type="entry name" value="POST_SET"/>
    <property type="match status" value="1"/>
</dbReference>
<evidence type="ECO:0000256" key="5">
    <source>
        <dbReference type="ARBA" id="ARBA00022691"/>
    </source>
</evidence>
<sequence>MYNKYLIVKQSKQSNNGVFTSIKIPKGVPILEVKGDLYVEHELPDPNHPALIQVGPNTFLGPSGDVDDYVNHSCNPNCRLEIVGNRAFLYSMYEIQPDSEITFDYSTSSTDTVDTWKMDCKCGYYNCRKLISGIQYVPDSIIADYKQKGMMPAFLAYPHFFQKR</sequence>
<evidence type="ECO:0000256" key="3">
    <source>
        <dbReference type="ARBA" id="ARBA00022603"/>
    </source>
</evidence>
<dbReference type="GO" id="GO:0046872">
    <property type="term" value="F:metal ion binding"/>
    <property type="evidence" value="ECO:0007669"/>
    <property type="project" value="UniProtKB-KW"/>
</dbReference>
<proteinExistence type="predicted"/>
<evidence type="ECO:0000256" key="1">
    <source>
        <dbReference type="ARBA" id="ARBA00004286"/>
    </source>
</evidence>
<dbReference type="InterPro" id="IPR046341">
    <property type="entry name" value="SET_dom_sf"/>
</dbReference>
<dbReference type="EMBL" id="LR797252">
    <property type="protein sequence ID" value="CAB4196578.1"/>
    <property type="molecule type" value="Genomic_DNA"/>
</dbReference>
<gene>
    <name evidence="10" type="ORF">UFOVP1290_98</name>
</gene>
<organism evidence="10">
    <name type="scientific">uncultured Caudovirales phage</name>
    <dbReference type="NCBI Taxonomy" id="2100421"/>
    <lineage>
        <taxon>Viruses</taxon>
        <taxon>Duplodnaviria</taxon>
        <taxon>Heunggongvirae</taxon>
        <taxon>Uroviricota</taxon>
        <taxon>Caudoviricetes</taxon>
        <taxon>Peduoviridae</taxon>
        <taxon>Maltschvirus</taxon>
        <taxon>Maltschvirus maltsch</taxon>
    </lineage>
</organism>
<evidence type="ECO:0000256" key="2">
    <source>
        <dbReference type="ARBA" id="ARBA00022454"/>
    </source>
</evidence>
<keyword evidence="7" id="KW-0862">Zinc</keyword>
<dbReference type="PANTHER" id="PTHR46223:SF3">
    <property type="entry name" value="HISTONE-LYSINE N-METHYLTRANSFERASE SET-23"/>
    <property type="match status" value="1"/>
</dbReference>
<accession>A0A6J5RSC3</accession>
<feature type="domain" description="Post-SET" evidence="9">
    <location>
        <begin position="116"/>
        <end position="132"/>
    </location>
</feature>
<comment type="subcellular location">
    <subcellularLocation>
        <location evidence="1">Chromosome</location>
    </subcellularLocation>
</comment>
<dbReference type="SUPFAM" id="SSF82199">
    <property type="entry name" value="SET domain"/>
    <property type="match status" value="1"/>
</dbReference>
<evidence type="ECO:0000256" key="7">
    <source>
        <dbReference type="ARBA" id="ARBA00022833"/>
    </source>
</evidence>
<dbReference type="GO" id="GO:0032259">
    <property type="term" value="P:methylation"/>
    <property type="evidence" value="ECO:0007669"/>
    <property type="project" value="UniProtKB-KW"/>
</dbReference>
<protein>
    <submittedName>
        <fullName evidence="10">SET domain containing protein</fullName>
    </submittedName>
</protein>
<dbReference type="GO" id="GO:0008168">
    <property type="term" value="F:methyltransferase activity"/>
    <property type="evidence" value="ECO:0007669"/>
    <property type="project" value="UniProtKB-KW"/>
</dbReference>
<reference evidence="10" key="1">
    <citation type="submission" date="2020-05" db="EMBL/GenBank/DDBJ databases">
        <authorList>
            <person name="Chiriac C."/>
            <person name="Salcher M."/>
            <person name="Ghai R."/>
            <person name="Kavagutti S V."/>
        </authorList>
    </citation>
    <scope>NUCLEOTIDE SEQUENCE</scope>
</reference>
<keyword evidence="4" id="KW-0808">Transferase</keyword>
<feature type="domain" description="SET" evidence="8">
    <location>
        <begin position="4"/>
        <end position="106"/>
    </location>
</feature>
<evidence type="ECO:0000259" key="9">
    <source>
        <dbReference type="PROSITE" id="PS50868"/>
    </source>
</evidence>
<dbReference type="Gene3D" id="2.170.270.10">
    <property type="entry name" value="SET domain"/>
    <property type="match status" value="1"/>
</dbReference>
<dbReference type="PANTHER" id="PTHR46223">
    <property type="entry name" value="HISTONE-LYSINE N-METHYLTRANSFERASE SUV39H"/>
    <property type="match status" value="1"/>
</dbReference>
<keyword evidence="6" id="KW-0479">Metal-binding</keyword>
<dbReference type="InterPro" id="IPR050973">
    <property type="entry name" value="H3K9_Histone-Lys_N-MTase"/>
</dbReference>
<dbReference type="PROSITE" id="PS50280">
    <property type="entry name" value="SET"/>
    <property type="match status" value="1"/>
</dbReference>
<name>A0A6J5RSC3_9CAUD</name>
<evidence type="ECO:0000256" key="6">
    <source>
        <dbReference type="ARBA" id="ARBA00022723"/>
    </source>
</evidence>
<keyword evidence="3" id="KW-0489">Methyltransferase</keyword>